<dbReference type="SUPFAM" id="SSF53098">
    <property type="entry name" value="Ribonuclease H-like"/>
    <property type="match status" value="1"/>
</dbReference>
<dbReference type="PROSITE" id="PS50994">
    <property type="entry name" value="INTEGRASE"/>
    <property type="match status" value="1"/>
</dbReference>
<reference evidence="2 3" key="1">
    <citation type="journal article" date="2018" name="Gigascience">
        <title>Genomes of trombidid mites reveal novel predicted allergens and laterally-transferred genes associated with secondary metabolism.</title>
        <authorList>
            <person name="Dong X."/>
            <person name="Chaisiri K."/>
            <person name="Xia D."/>
            <person name="Armstrong S.D."/>
            <person name="Fang Y."/>
            <person name="Donnelly M.J."/>
            <person name="Kadowaki T."/>
            <person name="McGarry J.W."/>
            <person name="Darby A.C."/>
            <person name="Makepeace B.L."/>
        </authorList>
    </citation>
    <scope>NUCLEOTIDE SEQUENCE [LARGE SCALE GENOMIC DNA]</scope>
    <source>
        <strain evidence="2">UoL-UT</strain>
    </source>
</reference>
<evidence type="ECO:0000259" key="1">
    <source>
        <dbReference type="PROSITE" id="PS50994"/>
    </source>
</evidence>
<dbReference type="GO" id="GO:0003676">
    <property type="term" value="F:nucleic acid binding"/>
    <property type="evidence" value="ECO:0007669"/>
    <property type="project" value="InterPro"/>
</dbReference>
<accession>A0A443RSU0</accession>
<name>A0A443RSU0_9ACAR</name>
<dbReference type="STRING" id="299467.A0A443RSU0"/>
<dbReference type="EMBL" id="NCKV01041126">
    <property type="protein sequence ID" value="RWS18342.1"/>
    <property type="molecule type" value="Genomic_DNA"/>
</dbReference>
<dbReference type="InterPro" id="IPR050951">
    <property type="entry name" value="Retrovirus_Pol_polyprotein"/>
</dbReference>
<organism evidence="2 3">
    <name type="scientific">Leptotrombidium deliense</name>
    <dbReference type="NCBI Taxonomy" id="299467"/>
    <lineage>
        <taxon>Eukaryota</taxon>
        <taxon>Metazoa</taxon>
        <taxon>Ecdysozoa</taxon>
        <taxon>Arthropoda</taxon>
        <taxon>Chelicerata</taxon>
        <taxon>Arachnida</taxon>
        <taxon>Acari</taxon>
        <taxon>Acariformes</taxon>
        <taxon>Trombidiformes</taxon>
        <taxon>Prostigmata</taxon>
        <taxon>Anystina</taxon>
        <taxon>Parasitengona</taxon>
        <taxon>Trombiculoidea</taxon>
        <taxon>Trombiculidae</taxon>
        <taxon>Leptotrombidium</taxon>
    </lineage>
</organism>
<dbReference type="Gene3D" id="3.30.420.10">
    <property type="entry name" value="Ribonuclease H-like superfamily/Ribonuclease H"/>
    <property type="match status" value="1"/>
</dbReference>
<dbReference type="VEuPathDB" id="VectorBase:LDEU013698"/>
<dbReference type="PANTHER" id="PTHR37984:SF5">
    <property type="entry name" value="PROTEIN NYNRIN-LIKE"/>
    <property type="match status" value="1"/>
</dbReference>
<sequence>GSQFTSSIVKQLCDEFGVRQQFTSGYHPETHGQCERFNKTLKQMLRPYCESKPSKWDIYLPSVQLAYNTKVHDVTKYTPYFLMFGAEYKSPLVSDVIPKDSHWTTTLTANTNEKLCRALKDARTRIRRMQEKHAVRINDERQPVFFNIGEKVLHRDHISRLTAKLEWSMVSRRKMFLERLCCSMDWGTPT</sequence>
<feature type="domain" description="Integrase catalytic" evidence="1">
    <location>
        <begin position="1"/>
        <end position="87"/>
    </location>
</feature>
<dbReference type="PANTHER" id="PTHR37984">
    <property type="entry name" value="PROTEIN CBG26694"/>
    <property type="match status" value="1"/>
</dbReference>
<evidence type="ECO:0000313" key="2">
    <source>
        <dbReference type="EMBL" id="RWS18342.1"/>
    </source>
</evidence>
<comment type="caution">
    <text evidence="2">The sequence shown here is derived from an EMBL/GenBank/DDBJ whole genome shotgun (WGS) entry which is preliminary data.</text>
</comment>
<protein>
    <submittedName>
        <fullName evidence="2">Gag-pol fusion protein-like protein</fullName>
    </submittedName>
</protein>
<dbReference type="Proteomes" id="UP000288716">
    <property type="component" value="Unassembled WGS sequence"/>
</dbReference>
<dbReference type="AlphaFoldDB" id="A0A443RSU0"/>
<proteinExistence type="predicted"/>
<keyword evidence="3" id="KW-1185">Reference proteome</keyword>
<evidence type="ECO:0000313" key="3">
    <source>
        <dbReference type="Proteomes" id="UP000288716"/>
    </source>
</evidence>
<dbReference type="InterPro" id="IPR012337">
    <property type="entry name" value="RNaseH-like_sf"/>
</dbReference>
<gene>
    <name evidence="2" type="ORF">B4U80_02647</name>
</gene>
<feature type="non-terminal residue" evidence="2">
    <location>
        <position position="1"/>
    </location>
</feature>
<dbReference type="GO" id="GO:0015074">
    <property type="term" value="P:DNA integration"/>
    <property type="evidence" value="ECO:0007669"/>
    <property type="project" value="InterPro"/>
</dbReference>
<dbReference type="OrthoDB" id="6368830at2759"/>
<dbReference type="InterPro" id="IPR001584">
    <property type="entry name" value="Integrase_cat-core"/>
</dbReference>
<dbReference type="InterPro" id="IPR036397">
    <property type="entry name" value="RNaseH_sf"/>
</dbReference>